<evidence type="ECO:0000313" key="4">
    <source>
        <dbReference type="WBParaSite" id="Hba_00214"/>
    </source>
</evidence>
<keyword evidence="1" id="KW-1133">Transmembrane helix</keyword>
<dbReference type="WBParaSite" id="Hba_00214">
    <property type="protein sequence ID" value="Hba_00214"/>
    <property type="gene ID" value="Hba_00214"/>
</dbReference>
<dbReference type="InterPro" id="IPR029023">
    <property type="entry name" value="Tensin_phosphatase"/>
</dbReference>
<feature type="domain" description="Phosphatase tensin-type" evidence="2">
    <location>
        <begin position="2"/>
        <end position="196"/>
    </location>
</feature>
<dbReference type="Gene3D" id="3.90.190.10">
    <property type="entry name" value="Protein tyrosine phosphatase superfamily"/>
    <property type="match status" value="1"/>
</dbReference>
<name>A0A1I7W6J0_HETBA</name>
<dbReference type="PROSITE" id="PS51181">
    <property type="entry name" value="PPASE_TENSIN"/>
    <property type="match status" value="1"/>
</dbReference>
<dbReference type="PANTHER" id="PTHR45734">
    <property type="entry name" value="TENSIN"/>
    <property type="match status" value="1"/>
</dbReference>
<dbReference type="InterPro" id="IPR051484">
    <property type="entry name" value="Tensin_PTEN_phosphatase"/>
</dbReference>
<accession>A0A1I7W6J0</accession>
<protein>
    <submittedName>
        <fullName evidence="4">Phosphatase tensin-type domain-containing protein</fullName>
    </submittedName>
</protein>
<dbReference type="GO" id="GO:0005925">
    <property type="term" value="C:focal adhesion"/>
    <property type="evidence" value="ECO:0007669"/>
    <property type="project" value="TreeGrafter"/>
</dbReference>
<proteinExistence type="predicted"/>
<dbReference type="SUPFAM" id="SSF52799">
    <property type="entry name" value="(Phosphotyrosine protein) phosphatases II"/>
    <property type="match status" value="1"/>
</dbReference>
<keyword evidence="1" id="KW-0472">Membrane</keyword>
<dbReference type="PANTHER" id="PTHR45734:SF10">
    <property type="entry name" value="BLISTERY, ISOFORM A"/>
    <property type="match status" value="1"/>
</dbReference>
<evidence type="ECO:0000259" key="2">
    <source>
        <dbReference type="PROSITE" id="PS51181"/>
    </source>
</evidence>
<feature type="transmembrane region" description="Helical" evidence="1">
    <location>
        <begin position="134"/>
        <end position="155"/>
    </location>
</feature>
<evidence type="ECO:0000313" key="3">
    <source>
        <dbReference type="Proteomes" id="UP000095283"/>
    </source>
</evidence>
<dbReference type="Proteomes" id="UP000095283">
    <property type="component" value="Unplaced"/>
</dbReference>
<sequence length="236" mass="27015">MVVRSSLEEGLSLHYVTSKLIVLSSPDEGTEKAYSESLKNVTLALKTKHYEHFKVWNVSRSRHDLTRCLLAEDYGWPAGLAPPLDRLCALCKQFEQWLTSHTDNVAVIHCKGDRSRAAIVVSSYLHYNAICSEYVCSFIFCFFLLIFLLPILVTFSDDTVEDRVNIQRFVDKYIGANGQPSHKRYITYFSSLLSGKIRVNSSPVYLKRITISQLVGRLVFLKVYERLESVYQTQTV</sequence>
<dbReference type="AlphaFoldDB" id="A0A1I7W6J0"/>
<keyword evidence="3" id="KW-1185">Reference proteome</keyword>
<evidence type="ECO:0000256" key="1">
    <source>
        <dbReference type="SAM" id="Phobius"/>
    </source>
</evidence>
<reference evidence="4" key="1">
    <citation type="submission" date="2016-11" db="UniProtKB">
        <authorList>
            <consortium name="WormBaseParasite"/>
        </authorList>
    </citation>
    <scope>IDENTIFICATION</scope>
</reference>
<dbReference type="InterPro" id="IPR029021">
    <property type="entry name" value="Prot-tyrosine_phosphatase-like"/>
</dbReference>
<keyword evidence="1" id="KW-0812">Transmembrane</keyword>
<organism evidence="3 4">
    <name type="scientific">Heterorhabditis bacteriophora</name>
    <name type="common">Entomopathogenic nematode worm</name>
    <dbReference type="NCBI Taxonomy" id="37862"/>
    <lineage>
        <taxon>Eukaryota</taxon>
        <taxon>Metazoa</taxon>
        <taxon>Ecdysozoa</taxon>
        <taxon>Nematoda</taxon>
        <taxon>Chromadorea</taxon>
        <taxon>Rhabditida</taxon>
        <taxon>Rhabditina</taxon>
        <taxon>Rhabditomorpha</taxon>
        <taxon>Strongyloidea</taxon>
        <taxon>Heterorhabditidae</taxon>
        <taxon>Heterorhabditis</taxon>
    </lineage>
</organism>